<gene>
    <name evidence="5" type="ORF">CK498_06925</name>
</gene>
<comment type="similarity">
    <text evidence="1">Belongs to the bacterial solute-binding protein 5 family.</text>
</comment>
<dbReference type="GO" id="GO:0015833">
    <property type="term" value="P:peptide transport"/>
    <property type="evidence" value="ECO:0007669"/>
    <property type="project" value="TreeGrafter"/>
</dbReference>
<dbReference type="PIRSF" id="PIRSF002741">
    <property type="entry name" value="MppA"/>
    <property type="match status" value="1"/>
</dbReference>
<keyword evidence="2 3" id="KW-0732">Signal</keyword>
<dbReference type="SUPFAM" id="SSF53850">
    <property type="entry name" value="Periplasmic binding protein-like II"/>
    <property type="match status" value="1"/>
</dbReference>
<proteinExistence type="inferred from homology"/>
<dbReference type="AlphaFoldDB" id="A0A2A2F1A4"/>
<dbReference type="GO" id="GO:1904680">
    <property type="term" value="F:peptide transmembrane transporter activity"/>
    <property type="evidence" value="ECO:0007669"/>
    <property type="project" value="TreeGrafter"/>
</dbReference>
<dbReference type="OrthoDB" id="9801912at2"/>
<dbReference type="RefSeq" id="WP_095620100.1">
    <property type="nucleotide sequence ID" value="NZ_NSKB01000002.1"/>
</dbReference>
<comment type="caution">
    <text evidence="5">The sequence shown here is derived from an EMBL/GenBank/DDBJ whole genome shotgun (WGS) entry which is preliminary data.</text>
</comment>
<evidence type="ECO:0000259" key="4">
    <source>
        <dbReference type="Pfam" id="PF00496"/>
    </source>
</evidence>
<feature type="chain" id="PRO_5012471705" evidence="3">
    <location>
        <begin position="22"/>
        <end position="517"/>
    </location>
</feature>
<reference evidence="5 6" key="1">
    <citation type="submission" date="2017-08" db="EMBL/GenBank/DDBJ databases">
        <title>Halomonas alkalisoli sp. nov., isolated from saline alkaline soil.</title>
        <authorList>
            <person name="Wang D."/>
            <person name="Zhang G."/>
        </authorList>
    </citation>
    <scope>NUCLEOTIDE SEQUENCE [LARGE SCALE GENOMIC DNA]</scope>
    <source>
        <strain evidence="5 6">WRN001</strain>
    </source>
</reference>
<dbReference type="Pfam" id="PF00496">
    <property type="entry name" value="SBP_bac_5"/>
    <property type="match status" value="1"/>
</dbReference>
<sequence>MKKVLIGTIAAATLAAQPALAQELRVGVQNMNNYLDPGSDHSNAGSQYYYNSFDTLIDRDHDGSGDFAPGLATDWEIVSPQMIEFTLREGVKFHDGSEMTPEDVVFSLNRMFSPTYPPYLVRKRDRLGNFTRAEATEEGKVRVYTAKPEPIFETLLSMQQTMIVPKDYLRGLTGHPEVDEVSDYEAFGLAPVGTGPYRIAEFVPGERIVYERFDDFWGEPAPYERVIASRIPETVSRVTALRSGEVDMITNLAPDQLDLVDDDPSLKTAGSVTPLFHVMIMNVNHPELEDPRIRRALSLAIDRDLLNESLWGGMADVPSTHTMQEFGELYMPELETFRHDPEEARRLLDEAGYDGTTITYDTHSAYYTNGLMAAQAIMEMWDAVGVNGEINVIESWTGCTPELMTRNWSNPMYFADPFGSFGVMWGPDGPSESCDRFNTDEAYQETWERFRFSDSVEERRSAYAELMERIEQDPPVLPLYRPYEAWGMREGIDWQPLPSHIPYVLDFRAGRITPASN</sequence>
<dbReference type="PANTHER" id="PTHR30290">
    <property type="entry name" value="PERIPLASMIC BINDING COMPONENT OF ABC TRANSPORTER"/>
    <property type="match status" value="1"/>
</dbReference>
<dbReference type="InterPro" id="IPR030678">
    <property type="entry name" value="Peptide/Ni-bd"/>
</dbReference>
<dbReference type="InterPro" id="IPR039424">
    <property type="entry name" value="SBP_5"/>
</dbReference>
<dbReference type="Gene3D" id="3.90.76.10">
    <property type="entry name" value="Dipeptide-binding Protein, Domain 1"/>
    <property type="match status" value="1"/>
</dbReference>
<keyword evidence="6" id="KW-1185">Reference proteome</keyword>
<dbReference type="Proteomes" id="UP000217771">
    <property type="component" value="Unassembled WGS sequence"/>
</dbReference>
<protein>
    <submittedName>
        <fullName evidence="5">ABC transporter substrate-binding protein</fullName>
    </submittedName>
</protein>
<dbReference type="GO" id="GO:0030288">
    <property type="term" value="C:outer membrane-bounded periplasmic space"/>
    <property type="evidence" value="ECO:0007669"/>
    <property type="project" value="UniProtKB-ARBA"/>
</dbReference>
<evidence type="ECO:0000256" key="3">
    <source>
        <dbReference type="SAM" id="SignalP"/>
    </source>
</evidence>
<evidence type="ECO:0000313" key="5">
    <source>
        <dbReference type="EMBL" id="PAU78427.1"/>
    </source>
</evidence>
<dbReference type="PANTHER" id="PTHR30290:SF38">
    <property type="entry name" value="D,D-DIPEPTIDE-BINDING PERIPLASMIC PROTEIN DDPA-RELATED"/>
    <property type="match status" value="1"/>
</dbReference>
<evidence type="ECO:0000256" key="1">
    <source>
        <dbReference type="ARBA" id="ARBA00005695"/>
    </source>
</evidence>
<dbReference type="Gene3D" id="3.40.190.10">
    <property type="entry name" value="Periplasmic binding protein-like II"/>
    <property type="match status" value="1"/>
</dbReference>
<name>A0A2A2F1A4_9GAMM</name>
<dbReference type="GO" id="GO:0043190">
    <property type="term" value="C:ATP-binding cassette (ABC) transporter complex"/>
    <property type="evidence" value="ECO:0007669"/>
    <property type="project" value="InterPro"/>
</dbReference>
<dbReference type="EMBL" id="NSKB01000002">
    <property type="protein sequence ID" value="PAU78427.1"/>
    <property type="molecule type" value="Genomic_DNA"/>
</dbReference>
<accession>A0A2A2F1A4</accession>
<evidence type="ECO:0000256" key="2">
    <source>
        <dbReference type="ARBA" id="ARBA00022729"/>
    </source>
</evidence>
<feature type="signal peptide" evidence="3">
    <location>
        <begin position="1"/>
        <end position="21"/>
    </location>
</feature>
<organism evidence="5 6">
    <name type="scientific">Halomonas salipaludis</name>
    <dbReference type="NCBI Taxonomy" id="2032625"/>
    <lineage>
        <taxon>Bacteria</taxon>
        <taxon>Pseudomonadati</taxon>
        <taxon>Pseudomonadota</taxon>
        <taxon>Gammaproteobacteria</taxon>
        <taxon>Oceanospirillales</taxon>
        <taxon>Halomonadaceae</taxon>
        <taxon>Halomonas</taxon>
    </lineage>
</organism>
<dbReference type="Gene3D" id="3.10.105.10">
    <property type="entry name" value="Dipeptide-binding Protein, Domain 3"/>
    <property type="match status" value="1"/>
</dbReference>
<evidence type="ECO:0000313" key="6">
    <source>
        <dbReference type="Proteomes" id="UP000217771"/>
    </source>
</evidence>
<feature type="domain" description="Solute-binding protein family 5" evidence="4">
    <location>
        <begin position="67"/>
        <end position="425"/>
    </location>
</feature>
<dbReference type="InterPro" id="IPR000914">
    <property type="entry name" value="SBP_5_dom"/>
</dbReference>